<dbReference type="KEGG" id="rsz:108827980"/>
<dbReference type="PROSITE" id="PS50302">
    <property type="entry name" value="PUM"/>
    <property type="match status" value="1"/>
</dbReference>
<dbReference type="InterPro" id="IPR001313">
    <property type="entry name" value="Pumilio_RNA-bd_rpt"/>
</dbReference>
<dbReference type="PANTHER" id="PTHR12537">
    <property type="entry name" value="RNA BINDING PROTEIN PUMILIO-RELATED"/>
    <property type="match status" value="1"/>
</dbReference>
<dbReference type="Proteomes" id="UP000504610">
    <property type="component" value="Chromosome 2"/>
</dbReference>
<dbReference type="GO" id="GO:0005737">
    <property type="term" value="C:cytoplasm"/>
    <property type="evidence" value="ECO:0007669"/>
    <property type="project" value="UniProtKB-SubCell"/>
</dbReference>
<dbReference type="SMART" id="SM00025">
    <property type="entry name" value="Pumilio"/>
    <property type="match status" value="6"/>
</dbReference>
<dbReference type="OrthoDB" id="668540at2759"/>
<evidence type="ECO:0000259" key="8">
    <source>
        <dbReference type="PROSITE" id="PS50303"/>
    </source>
</evidence>
<dbReference type="InterPro" id="IPR011989">
    <property type="entry name" value="ARM-like"/>
</dbReference>
<evidence type="ECO:0000313" key="10">
    <source>
        <dbReference type="RefSeq" id="XP_056858559.1"/>
    </source>
</evidence>
<keyword evidence="3" id="KW-0677">Repeat</keyword>
<dbReference type="GO" id="GO:0003729">
    <property type="term" value="F:mRNA binding"/>
    <property type="evidence" value="ECO:0007669"/>
    <property type="project" value="TreeGrafter"/>
</dbReference>
<dbReference type="PANTHER" id="PTHR12537:SF145">
    <property type="entry name" value="PUM-HD DOMAIN-CONTAINING PROTEIN"/>
    <property type="match status" value="1"/>
</dbReference>
<dbReference type="InterPro" id="IPR033133">
    <property type="entry name" value="PUM-HD"/>
</dbReference>
<dbReference type="SUPFAM" id="SSF48371">
    <property type="entry name" value="ARM repeat"/>
    <property type="match status" value="1"/>
</dbReference>
<reference evidence="9" key="1">
    <citation type="journal article" date="2019" name="Database">
        <title>The radish genome database (RadishGD): an integrated information resource for radish genomics.</title>
        <authorList>
            <person name="Yu H.J."/>
            <person name="Baek S."/>
            <person name="Lee Y.J."/>
            <person name="Cho A."/>
            <person name="Mun J.H."/>
        </authorList>
    </citation>
    <scope>NUCLEOTIDE SEQUENCE [LARGE SCALE GENOMIC DNA]</scope>
    <source>
        <strain evidence="9">cv. WK10039</strain>
    </source>
</reference>
<organism evidence="9 10">
    <name type="scientific">Raphanus sativus</name>
    <name type="common">Radish</name>
    <name type="synonym">Raphanus raphanistrum var. sativus</name>
    <dbReference type="NCBI Taxonomy" id="3726"/>
    <lineage>
        <taxon>Eukaryota</taxon>
        <taxon>Viridiplantae</taxon>
        <taxon>Streptophyta</taxon>
        <taxon>Embryophyta</taxon>
        <taxon>Tracheophyta</taxon>
        <taxon>Spermatophyta</taxon>
        <taxon>Magnoliopsida</taxon>
        <taxon>eudicotyledons</taxon>
        <taxon>Gunneridae</taxon>
        <taxon>Pentapetalae</taxon>
        <taxon>rosids</taxon>
        <taxon>malvids</taxon>
        <taxon>Brassicales</taxon>
        <taxon>Brassicaceae</taxon>
        <taxon>Brassiceae</taxon>
        <taxon>Raphanus</taxon>
    </lineage>
</organism>
<keyword evidence="9" id="KW-1185">Reference proteome</keyword>
<protein>
    <submittedName>
        <fullName evidence="10">Pumilio homolog 19</fullName>
    </submittedName>
</protein>
<feature type="domain" description="PUM-HD" evidence="8">
    <location>
        <begin position="1"/>
        <end position="341"/>
    </location>
</feature>
<dbReference type="Gene3D" id="1.25.10.10">
    <property type="entry name" value="Leucine-rich Repeat Variant"/>
    <property type="match status" value="1"/>
</dbReference>
<evidence type="ECO:0000256" key="3">
    <source>
        <dbReference type="ARBA" id="ARBA00022737"/>
    </source>
</evidence>
<dbReference type="InterPro" id="IPR016024">
    <property type="entry name" value="ARM-type_fold"/>
</dbReference>
<evidence type="ECO:0000256" key="6">
    <source>
        <dbReference type="PROSITE-ProRule" id="PRU00317"/>
    </source>
</evidence>
<dbReference type="Pfam" id="PF00806">
    <property type="entry name" value="PUF"/>
    <property type="match status" value="4"/>
</dbReference>
<proteinExistence type="predicted"/>
<reference evidence="10" key="2">
    <citation type="submission" date="2025-08" db="UniProtKB">
        <authorList>
            <consortium name="RefSeq"/>
        </authorList>
    </citation>
    <scope>IDENTIFICATION</scope>
    <source>
        <tissue evidence="10">Leaf</tissue>
    </source>
</reference>
<dbReference type="GO" id="GO:0006417">
    <property type="term" value="P:regulation of translation"/>
    <property type="evidence" value="ECO:0007669"/>
    <property type="project" value="UniProtKB-KW"/>
</dbReference>
<dbReference type="PROSITE" id="PS50303">
    <property type="entry name" value="PUM_HD"/>
    <property type="match status" value="1"/>
</dbReference>
<evidence type="ECO:0000256" key="5">
    <source>
        <dbReference type="ARBA" id="ARBA00022884"/>
    </source>
</evidence>
<dbReference type="RefSeq" id="XP_056858559.1">
    <property type="nucleotide sequence ID" value="XM_057002579.1"/>
</dbReference>
<feature type="region of interest" description="Disordered" evidence="7">
    <location>
        <begin position="1"/>
        <end position="27"/>
    </location>
</feature>
<feature type="repeat" description="Pumilio" evidence="6">
    <location>
        <begin position="237"/>
        <end position="274"/>
    </location>
</feature>
<gene>
    <name evidence="10" type="primary">LOC108827980</name>
</gene>
<name>A0A9W3D4E5_RAPSA</name>
<evidence type="ECO:0000256" key="7">
    <source>
        <dbReference type="SAM" id="MobiDB-lite"/>
    </source>
</evidence>
<dbReference type="GeneID" id="108827980"/>
<keyword evidence="2" id="KW-0963">Cytoplasm</keyword>
<evidence type="ECO:0000256" key="1">
    <source>
        <dbReference type="ARBA" id="ARBA00004496"/>
    </source>
</evidence>
<keyword evidence="4" id="KW-0810">Translation regulation</keyword>
<keyword evidence="5" id="KW-0694">RNA-binding</keyword>
<sequence>MTTTPRSAAARSSLEQESPMVPPPPPPRRVVNLTEDNRSLINALRSATTTPQETDTFMQSLGNLMTGGASQFRDVISELDAADLRKMASFLTSNSRYFLSIARNKNGSHLLQELLGKTADADTFFFAAFFRSFLEIMTDKEASKVVIQGLRVFSNVMKEALFPHILEHAVYLACDQHGCVSLNLCITVLDDPHFRTFFLHAVVVNAVPFSHHAYGNFVVQHVLDLNDLHCTRDIAVSLRGHCVGLSFQKYGSYIVEKLLNTKESMVVVVEELLECQGDRLMRLARGTYGNFVVYKALRVTQAEVNATADLFRDLVNKLRPFRDLLRGSYSNGIAGILNSVD</sequence>
<evidence type="ECO:0000256" key="4">
    <source>
        <dbReference type="ARBA" id="ARBA00022845"/>
    </source>
</evidence>
<dbReference type="AlphaFoldDB" id="A0A9W3D4E5"/>
<evidence type="ECO:0000256" key="2">
    <source>
        <dbReference type="ARBA" id="ARBA00022490"/>
    </source>
</evidence>
<accession>A0A9W3D4E5</accession>
<comment type="subcellular location">
    <subcellularLocation>
        <location evidence="1">Cytoplasm</location>
    </subcellularLocation>
</comment>
<evidence type="ECO:0000313" key="9">
    <source>
        <dbReference type="Proteomes" id="UP000504610"/>
    </source>
</evidence>